<keyword evidence="5" id="KW-0496">Mitochondrion</keyword>
<dbReference type="GO" id="GO:0016020">
    <property type="term" value="C:membrane"/>
    <property type="evidence" value="ECO:0007669"/>
    <property type="project" value="UniProtKB-SubCell"/>
</dbReference>
<sequence>MASYGAPKVYRATNLPHHVDRLAAAELLVRCNPGITLEDTQIESIAPVVDPWVSELTKVATLRFKSAPVALQGPGRMEWSFPILGSLRSITLDIHFHGLTPLNELYRDIRPGKPPDGILAAMGRLSFMWIRDALPSRLPGVRFIIYGYDTALSGSKSFQVVPDIAGSLISELKANGWAAPAAKPIIFLAHSLGGVVLKQSMVMLAGSGVREREIIRNIKGAIFFGVPTVGMTVPDIYEMLEDQPNTALLDDLSNRSNYIPTLEKQFDGISYTRDMVLFWAYETQASPVYLGGWKRSGPDTVMVSPESATGGRHGISPERLLQIDADHSNMVKFKPGDRLIPIMADKIREIIDNAMIYASAKTLAG</sequence>
<dbReference type="InterPro" id="IPR052374">
    <property type="entry name" value="SERAC1"/>
</dbReference>
<keyword evidence="8" id="KW-1185">Reference proteome</keyword>
<accession>A0A9N9VD69</accession>
<organism evidence="7 8">
    <name type="scientific">Clonostachys rhizophaga</name>
    <dbReference type="NCBI Taxonomy" id="160324"/>
    <lineage>
        <taxon>Eukaryota</taxon>
        <taxon>Fungi</taxon>
        <taxon>Dikarya</taxon>
        <taxon>Ascomycota</taxon>
        <taxon>Pezizomycotina</taxon>
        <taxon>Sordariomycetes</taxon>
        <taxon>Hypocreomycetidae</taxon>
        <taxon>Hypocreales</taxon>
        <taxon>Bionectriaceae</taxon>
        <taxon>Clonostachys</taxon>
    </lineage>
</organism>
<evidence type="ECO:0000256" key="4">
    <source>
        <dbReference type="ARBA" id="ARBA00022824"/>
    </source>
</evidence>
<evidence type="ECO:0000256" key="3">
    <source>
        <dbReference type="ARBA" id="ARBA00004370"/>
    </source>
</evidence>
<dbReference type="PANTHER" id="PTHR48182:SF2">
    <property type="entry name" value="PROTEIN SERAC1"/>
    <property type="match status" value="1"/>
</dbReference>
<dbReference type="EMBL" id="CABFNQ020000654">
    <property type="protein sequence ID" value="CAH0021395.1"/>
    <property type="molecule type" value="Genomic_DNA"/>
</dbReference>
<name>A0A9N9VD69_9HYPO</name>
<dbReference type="AlphaFoldDB" id="A0A9N9VD69"/>
<protein>
    <submittedName>
        <fullName evidence="7">Uncharacterized protein</fullName>
    </submittedName>
</protein>
<dbReference type="Proteomes" id="UP000696573">
    <property type="component" value="Unassembled WGS sequence"/>
</dbReference>
<evidence type="ECO:0000256" key="1">
    <source>
        <dbReference type="ARBA" id="ARBA00004173"/>
    </source>
</evidence>
<dbReference type="SUPFAM" id="SSF53474">
    <property type="entry name" value="alpha/beta-Hydrolases"/>
    <property type="match status" value="1"/>
</dbReference>
<evidence type="ECO:0000313" key="7">
    <source>
        <dbReference type="EMBL" id="CAH0021395.1"/>
    </source>
</evidence>
<evidence type="ECO:0000256" key="6">
    <source>
        <dbReference type="ARBA" id="ARBA00023136"/>
    </source>
</evidence>
<gene>
    <name evidence="7" type="ORF">CRHIZ90672A_00011726</name>
</gene>
<keyword evidence="4" id="KW-0256">Endoplasmic reticulum</keyword>
<keyword evidence="6" id="KW-0472">Membrane</keyword>
<dbReference type="InterPro" id="IPR029058">
    <property type="entry name" value="AB_hydrolase_fold"/>
</dbReference>
<evidence type="ECO:0000256" key="2">
    <source>
        <dbReference type="ARBA" id="ARBA00004240"/>
    </source>
</evidence>
<dbReference type="OrthoDB" id="21416at2759"/>
<dbReference type="PANTHER" id="PTHR48182">
    <property type="entry name" value="PROTEIN SERAC1"/>
    <property type="match status" value="1"/>
</dbReference>
<comment type="caution">
    <text evidence="7">The sequence shown here is derived from an EMBL/GenBank/DDBJ whole genome shotgun (WGS) entry which is preliminary data.</text>
</comment>
<dbReference type="GO" id="GO:0005783">
    <property type="term" value="C:endoplasmic reticulum"/>
    <property type="evidence" value="ECO:0007669"/>
    <property type="project" value="UniProtKB-SubCell"/>
</dbReference>
<comment type="subcellular location">
    <subcellularLocation>
        <location evidence="2">Endoplasmic reticulum</location>
    </subcellularLocation>
    <subcellularLocation>
        <location evidence="3">Membrane</location>
    </subcellularLocation>
    <subcellularLocation>
        <location evidence="1">Mitochondrion</location>
    </subcellularLocation>
</comment>
<dbReference type="GO" id="GO:0005739">
    <property type="term" value="C:mitochondrion"/>
    <property type="evidence" value="ECO:0007669"/>
    <property type="project" value="UniProtKB-SubCell"/>
</dbReference>
<evidence type="ECO:0000256" key="5">
    <source>
        <dbReference type="ARBA" id="ARBA00023128"/>
    </source>
</evidence>
<reference evidence="7" key="1">
    <citation type="submission" date="2021-10" db="EMBL/GenBank/DDBJ databases">
        <authorList>
            <person name="Piombo E."/>
        </authorList>
    </citation>
    <scope>NUCLEOTIDE SEQUENCE</scope>
</reference>
<proteinExistence type="predicted"/>
<evidence type="ECO:0000313" key="8">
    <source>
        <dbReference type="Proteomes" id="UP000696573"/>
    </source>
</evidence>